<evidence type="ECO:0000313" key="3">
    <source>
        <dbReference type="EMBL" id="MDI9865233.1"/>
    </source>
</evidence>
<dbReference type="PANTHER" id="PTHR40094:SF1">
    <property type="entry name" value="UBIQUITIN DOMAIN-CONTAINING PROTEIN"/>
    <property type="match status" value="1"/>
</dbReference>
<proteinExistence type="predicted"/>
<dbReference type="Gene3D" id="1.50.10.20">
    <property type="match status" value="1"/>
</dbReference>
<dbReference type="InterPro" id="IPR051802">
    <property type="entry name" value="YfhM-like"/>
</dbReference>
<dbReference type="Pfam" id="PF00207">
    <property type="entry name" value="A2M"/>
    <property type="match status" value="1"/>
</dbReference>
<dbReference type="InterPro" id="IPR041246">
    <property type="entry name" value="Bact_MG10"/>
</dbReference>
<keyword evidence="1" id="KW-0732">Signal</keyword>
<reference evidence="3 4" key="1">
    <citation type="submission" date="2023-05" db="EMBL/GenBank/DDBJ databases">
        <title>Novel species of genus Flectobacillus isolated from stream in China.</title>
        <authorList>
            <person name="Lu H."/>
        </authorList>
    </citation>
    <scope>NUCLEOTIDE SEQUENCE [LARGE SCALE GENOMIC DNA]</scope>
    <source>
        <strain evidence="3 4">DC10W</strain>
    </source>
</reference>
<comment type="caution">
    <text evidence="3">The sequence shown here is derived from an EMBL/GenBank/DDBJ whole genome shotgun (WGS) entry which is preliminary data.</text>
</comment>
<evidence type="ECO:0000313" key="4">
    <source>
        <dbReference type="Proteomes" id="UP001236569"/>
    </source>
</evidence>
<dbReference type="InterPro" id="IPR001599">
    <property type="entry name" value="Macroglobln_a2"/>
</dbReference>
<protein>
    <submittedName>
        <fullName evidence="3">Carboxypeptidase-like regulatory domain-containing protein</fullName>
    </submittedName>
</protein>
<dbReference type="InterPro" id="IPR008969">
    <property type="entry name" value="CarboxyPept-like_regulatory"/>
</dbReference>
<dbReference type="SMART" id="SM01360">
    <property type="entry name" value="A2M"/>
    <property type="match status" value="1"/>
</dbReference>
<dbReference type="SUPFAM" id="SSF49464">
    <property type="entry name" value="Carboxypeptidase regulatory domain-like"/>
    <property type="match status" value="1"/>
</dbReference>
<keyword evidence="4" id="KW-1185">Reference proteome</keyword>
<dbReference type="SUPFAM" id="SSF56935">
    <property type="entry name" value="Porins"/>
    <property type="match status" value="1"/>
</dbReference>
<name>A0ABT6YNR2_9BACT</name>
<organism evidence="3 4">
    <name type="scientific">Flectobacillus longus</name>
    <dbReference type="NCBI Taxonomy" id="2984207"/>
    <lineage>
        <taxon>Bacteria</taxon>
        <taxon>Pseudomonadati</taxon>
        <taxon>Bacteroidota</taxon>
        <taxon>Cytophagia</taxon>
        <taxon>Cytophagales</taxon>
        <taxon>Flectobacillaceae</taxon>
        <taxon>Flectobacillus</taxon>
    </lineage>
</organism>
<dbReference type="EMBL" id="JASHID010000008">
    <property type="protein sequence ID" value="MDI9865233.1"/>
    <property type="molecule type" value="Genomic_DNA"/>
</dbReference>
<dbReference type="Proteomes" id="UP001236569">
    <property type="component" value="Unassembled WGS sequence"/>
</dbReference>
<feature type="chain" id="PRO_5046390649" evidence="1">
    <location>
        <begin position="21"/>
        <end position="1854"/>
    </location>
</feature>
<evidence type="ECO:0000259" key="2">
    <source>
        <dbReference type="SMART" id="SM01360"/>
    </source>
</evidence>
<dbReference type="Gene3D" id="2.60.40.1120">
    <property type="entry name" value="Carboxypeptidase-like, regulatory domain"/>
    <property type="match status" value="1"/>
</dbReference>
<evidence type="ECO:0000256" key="1">
    <source>
        <dbReference type="SAM" id="SignalP"/>
    </source>
</evidence>
<dbReference type="RefSeq" id="WP_283370266.1">
    <property type="nucleotide sequence ID" value="NZ_JASHID010000008.1"/>
</dbReference>
<feature type="signal peptide" evidence="1">
    <location>
        <begin position="1"/>
        <end position="20"/>
    </location>
</feature>
<dbReference type="Pfam" id="PF17973">
    <property type="entry name" value="bMG10"/>
    <property type="match status" value="1"/>
</dbReference>
<dbReference type="PANTHER" id="PTHR40094">
    <property type="entry name" value="ALPHA-2-MACROGLOBULIN HOMOLOG"/>
    <property type="match status" value="1"/>
</dbReference>
<dbReference type="Pfam" id="PF13715">
    <property type="entry name" value="CarbopepD_reg_2"/>
    <property type="match status" value="1"/>
</dbReference>
<sequence length="1854" mass="214005">MKKHLMVLCLILSFSQIGLAQFLHKASKESHYRLVYALNSLQTKNISLNSLSIVDSSYFNNCVDTIALDESFKKSGNYLIASLDHDRLRLELLENRPFKLQLLNNQSDFNVVLVGDNNRFINNAQVFLEGKKVRFSTEKGLFQLPKRHNKGLLRIDLAGESYFEIINTRYPSYAKKLKNRIVYSFPLKYLTVPLVNWIKYHNPPTFVRNIKAMFREGFSDYFEEKREQKMEQKYSEWQQNSVVFLNKPKFLPKDTVRFKVVLMDRKGRYLDKPFLNVKIGEYPRLKVVARVKPYSKGLFEGYFVLADSLKLKLDQHQFLRFMDDEDELASTSFKYADYALNAELFEIDLPENTYYQADTIQLALSAFDENGIAISDARYSLKVQMQHISKIDTKQIFVPTLYWTKSGNMPASGKETITFPDSLKKNFSGSFQIIVDFTTTDNKVFSKTAYLNYYSRKRTPEELLSKQQRQVAIPFSVIASRNIDSLQVTIQNPEHTPYWYALYYKNRKLEESFDTTSKSISFHAKRKKNYSIAYHYLENGHVRTKSDIFKFSDKLLQLNLDAPSVISPGQEVDMTVSVKDAFDKPQPNVDLTAFAFTNKFKESSNAYLKHYSKIYKARKVFNEFMGNHKKQVNQIQPIHKTDWLERFAVRDSLFYQFLFPQNGLFTATIPLENRTEFAPYVIENGEYQDIKYLVVDHVPVYLGLAAQSQKYSFRTDPYPHHLLIRTSTKSIELAEVVFKPNHKTILGIDPTKGHPNIKVTPLSSMATPLELAMLNDLLMPIRKTVSLPNNSYVQQKDRVFYIDRKQTAAQIIGPLFERRVDFLAPDFSDISFRFEKGYSYEILPPIVKMKPNESFKSFDFARAGNINQDWKIPTYIEFDQLEWTKQDILLKDKIEKEKEYKPVTHYKAPLKTTENHTQLRLLYKAFKEDRYLKHIILFKNDDPNFIRIYPASASDIHDLEPSEYMLYLLWNNNDFSEIPVQKLHLGGLNVLQISDDNIQKTNEKSEKVNDLVLRSLYGFDTKTIQKLKQLYQLETPINYRFDSNDQYILGTITDSENQPIPGVTVNIKGTKQGVMTDENGQYKLFCPQNTVLVVSAIGYNTTEYIVKNAILNNIVLLETELSLEEVVVVGYGVQAKQSLTGAVAGISIRGNSSVNYLLSESKADDEAQAPQPVYVLNGKLVNEYDDREYEVSEVLKGQTATALYGSRAQGGVFVLQKKGAVETTPAIRKNFKDDAFWQPKLTTDQQGKAHFKVKFPDDLTTWNTHIAATSANRQTGMMQTVIKSFRAVSANLSVPRFLVEGDSVQVYGKVKNYRTDSLKVKTQFKQKEVSLKSNEISVLGSKMDSVFVKASTKDTLALYFGIKTQTNIQDAEERKVPVYAQGTIETTGTFKVLEKDSSLTYSAKQSSLKISALATSLEVYEQEIKHLYNYQYYCNEQLASKLKAYLLQQRIDLQKGKAFSYEKDARKIISQLLNNVNTEQKWGWWGIASTSSWISDHVVETLYQAQKQGFEVKFDFKLYAQKELYQVDSKSISEKLKNLLLLRKLDTLLKVNAFLPKYDSVKILTDKINYKLLLLSQGQKVDLADIFKEEKTTILGGIYYGMREVFVYENEFLNTLKVYQILKQVGGYESKLNKIRQYFYEVRNNTGYWRNTYESALVLDVLGKDVKVDGSVSKPSLQIEIDGKTTVETTFPYQKEILVRDKVKVSSLSSAPVFVSVFEQKQNTHPQKVESNFVVNTYFEGNKTKLKTAQKTKLIVELEVKKDADYVMLKVPIPGGCMYTKEVQNYWFNNSYYTEQYKNKQNYYFSKILAGKYRYEIELTSIFSGKFSLNPAKIELMYFPVFFGREGEKSVVID</sequence>
<accession>A0ABT6YNR2</accession>
<gene>
    <name evidence="3" type="ORF">QM480_12915</name>
</gene>
<dbReference type="Gene3D" id="2.20.130.20">
    <property type="match status" value="1"/>
</dbReference>
<feature type="domain" description="Alpha-2-macroglobulin" evidence="2">
    <location>
        <begin position="1235"/>
        <end position="1324"/>
    </location>
</feature>